<dbReference type="Proteomes" id="UP001464891">
    <property type="component" value="Unassembled WGS sequence"/>
</dbReference>
<dbReference type="InterPro" id="IPR018310">
    <property type="entry name" value="Put_endonuclease_Z1-dom"/>
</dbReference>
<organism evidence="2 3">
    <name type="scientific">Trichocoleus desertorum GB2-A4</name>
    <dbReference type="NCBI Taxonomy" id="2933944"/>
    <lineage>
        <taxon>Bacteria</taxon>
        <taxon>Bacillati</taxon>
        <taxon>Cyanobacteriota</taxon>
        <taxon>Cyanophyceae</taxon>
        <taxon>Leptolyngbyales</taxon>
        <taxon>Trichocoleusaceae</taxon>
        <taxon>Trichocoleus</taxon>
    </lineage>
</organism>
<dbReference type="InterPro" id="IPR027417">
    <property type="entry name" value="P-loop_NTPase"/>
</dbReference>
<dbReference type="SUPFAM" id="SSF52540">
    <property type="entry name" value="P-loop containing nucleoside triphosphate hydrolases"/>
    <property type="match status" value="1"/>
</dbReference>
<feature type="domain" description="Putative endonuclease Z1" evidence="1">
    <location>
        <begin position="270"/>
        <end position="472"/>
    </location>
</feature>
<name>A0ABV0JF55_9CYAN</name>
<gene>
    <name evidence="2" type="ORF">NC998_25345</name>
</gene>
<protein>
    <submittedName>
        <fullName evidence="2">Z1 domain-containing protein</fullName>
    </submittedName>
</protein>
<evidence type="ECO:0000313" key="2">
    <source>
        <dbReference type="EMBL" id="MEP0820428.1"/>
    </source>
</evidence>
<evidence type="ECO:0000259" key="1">
    <source>
        <dbReference type="Pfam" id="PF10593"/>
    </source>
</evidence>
<comment type="caution">
    <text evidence="2">The sequence shown here is derived from an EMBL/GenBank/DDBJ whole genome shotgun (WGS) entry which is preliminary data.</text>
</comment>
<proteinExistence type="predicted"/>
<sequence length="679" mass="76092">MASTNPGNNIANLRDYLQREENISSQDFDSILRDATDILQRCTNPGEASYTQGLIYGNIQSGKTAVIITTMALAADNGYRNFIVMTSNLNDLYNQTLDRIQRSLDGFQVLGKRDFQRHAGSAVVMPLALVSSKNPAVLRKVIGLVERASWQSQTTMIIDDEADQASLDTNVNDPNRPRSATNQQITNLRQILASYVYLQTTATPQALLLQNKNSLFRPNFVVPTTSGTGYVGGNYFFSSDDFGNSDHVRVVPFIDVTNLRNNNNIPDTVAQSLLVFFVGAAILRIQGSTKNYTYLLHTSFRQADHSLATRLVDEYKNQLAVELTLADRNSIDAAPAHFREGLEQAYADMERTFSNTPPFEEVIAEAARAIASTEVIEINSTTGAGVSPNPSRRHTLYIGGTKIGRGVTIKNLLVTYYGRDALYPQIDTVLQHARMYGYRQAELPAIRIYLPQHLGIRFYDIHRTDDILREKCRISHSAIPVIPLMARNIRPTRKNVLDDNTVDLSAYLGGQQYFPLLPISQPDFLGNQTEMLDNYLNTYDERISYSITADDLLWFLNFNFAAPESRGTWRDELIRQVISSLRNLPQYGNRACLLIVSRNSERKKDKSREYRGIGSVLPGGFTPSRYGVPTDCPTLLLTRFNGDIDRLPDGTNRGWDGVPFWVPVVQLPDGNYAFSINHS</sequence>
<dbReference type="Pfam" id="PF10593">
    <property type="entry name" value="Z1"/>
    <property type="match status" value="1"/>
</dbReference>
<reference evidence="2 3" key="1">
    <citation type="submission" date="2022-04" db="EMBL/GenBank/DDBJ databases">
        <title>Positive selection, recombination, and allopatry shape intraspecific diversity of widespread and dominant cyanobacteria.</title>
        <authorList>
            <person name="Wei J."/>
            <person name="Shu W."/>
            <person name="Hu C."/>
        </authorList>
    </citation>
    <scope>NUCLEOTIDE SEQUENCE [LARGE SCALE GENOMIC DNA]</scope>
    <source>
        <strain evidence="2 3">GB2-A4</strain>
    </source>
</reference>
<accession>A0ABV0JF55</accession>
<dbReference type="RefSeq" id="WP_190435196.1">
    <property type="nucleotide sequence ID" value="NZ_JAMPKM010000029.1"/>
</dbReference>
<dbReference type="EMBL" id="JAMPKM010000029">
    <property type="protein sequence ID" value="MEP0820428.1"/>
    <property type="molecule type" value="Genomic_DNA"/>
</dbReference>
<keyword evidence="3" id="KW-1185">Reference proteome</keyword>
<evidence type="ECO:0000313" key="3">
    <source>
        <dbReference type="Proteomes" id="UP001464891"/>
    </source>
</evidence>